<feature type="region of interest" description="Disordered" evidence="1">
    <location>
        <begin position="1"/>
        <end position="27"/>
    </location>
</feature>
<dbReference type="GeneID" id="41961200"/>
<dbReference type="Gene3D" id="3.40.50.720">
    <property type="entry name" value="NAD(P)-binding Rossmann-like Domain"/>
    <property type="match status" value="1"/>
</dbReference>
<dbReference type="SUPFAM" id="SSF50129">
    <property type="entry name" value="GroES-like"/>
    <property type="match status" value="1"/>
</dbReference>
<reference evidence="3" key="2">
    <citation type="submission" date="2019-10" db="EMBL/GenBank/DDBJ databases">
        <authorList>
            <consortium name="NCBI Genome Project"/>
        </authorList>
    </citation>
    <scope>NUCLEOTIDE SEQUENCE</scope>
    <source>
        <strain evidence="3">NI907</strain>
    </source>
</reference>
<sequence length="312" mass="33335">MTMRAIQVKSWTEGPQELTSDKPPTPSPSQIQLRMQAAGLHQVVRSRASGKHYSASMLPHTVGIDGVGLDEATGTSYYIMGMAPDFGTFVDYVNVEKKAAVPVPEGVDPAALAASVNPGMSSWLALTTRCTDLPPNFTVLILGATTASGELAASLSRKLGANSVIGVARNVEAMKKIDSLDRWIELKPGVETDYSGLEKVDVVLDYVYGDATVHLLSSIPQGRPVQYVQIGSMSGQDAIALPSAVLRSKNLTVRGSGPGAWTIAELGQQMPKLIEALAGLTLKQPQKFPLDQFSKVWPDSELAKKGRVVFTM</sequence>
<reference evidence="3" key="3">
    <citation type="submission" date="2025-08" db="UniProtKB">
        <authorList>
            <consortium name="RefSeq"/>
        </authorList>
    </citation>
    <scope>IDENTIFICATION</scope>
    <source>
        <strain evidence="3">NI907</strain>
    </source>
</reference>
<dbReference type="PANTHER" id="PTHR43677:SF11">
    <property type="entry name" value="ZINC-CONTAINING ALCOHOL DEHYDROGENASE"/>
    <property type="match status" value="1"/>
</dbReference>
<dbReference type="Proteomes" id="UP000515153">
    <property type="component" value="Chromosome I"/>
</dbReference>
<keyword evidence="2" id="KW-1185">Reference proteome</keyword>
<dbReference type="SUPFAM" id="SSF51735">
    <property type="entry name" value="NAD(P)-binding Rossmann-fold domains"/>
    <property type="match status" value="1"/>
</dbReference>
<dbReference type="AlphaFoldDB" id="A0A6P8B6K8"/>
<proteinExistence type="predicted"/>
<dbReference type="RefSeq" id="XP_030982790.1">
    <property type="nucleotide sequence ID" value="XM_031126291.1"/>
</dbReference>
<evidence type="ECO:0000256" key="1">
    <source>
        <dbReference type="SAM" id="MobiDB-lite"/>
    </source>
</evidence>
<dbReference type="KEGG" id="pgri:PgNI_06266"/>
<protein>
    <recommendedName>
        <fullName evidence="4">Enoyl reductase (ER) domain-containing protein</fullName>
    </recommendedName>
</protein>
<dbReference type="PANTHER" id="PTHR43677">
    <property type="entry name" value="SHORT-CHAIN DEHYDROGENASE/REDUCTASE"/>
    <property type="match status" value="1"/>
</dbReference>
<dbReference type="GO" id="GO:0016491">
    <property type="term" value="F:oxidoreductase activity"/>
    <property type="evidence" value="ECO:0007669"/>
    <property type="project" value="TreeGrafter"/>
</dbReference>
<dbReference type="Gene3D" id="3.90.180.10">
    <property type="entry name" value="Medium-chain alcohol dehydrogenases, catalytic domain"/>
    <property type="match status" value="1"/>
</dbReference>
<dbReference type="InterPro" id="IPR011032">
    <property type="entry name" value="GroES-like_sf"/>
</dbReference>
<name>A0A6P8B6K8_PYRGI</name>
<dbReference type="InterPro" id="IPR051397">
    <property type="entry name" value="Zn-ADH-like_protein"/>
</dbReference>
<dbReference type="InterPro" id="IPR036291">
    <property type="entry name" value="NAD(P)-bd_dom_sf"/>
</dbReference>
<organism evidence="2 3">
    <name type="scientific">Pyricularia grisea</name>
    <name type="common">Crabgrass-specific blast fungus</name>
    <name type="synonym">Magnaporthe grisea</name>
    <dbReference type="NCBI Taxonomy" id="148305"/>
    <lineage>
        <taxon>Eukaryota</taxon>
        <taxon>Fungi</taxon>
        <taxon>Dikarya</taxon>
        <taxon>Ascomycota</taxon>
        <taxon>Pezizomycotina</taxon>
        <taxon>Sordariomycetes</taxon>
        <taxon>Sordariomycetidae</taxon>
        <taxon>Magnaporthales</taxon>
        <taxon>Pyriculariaceae</taxon>
        <taxon>Pyricularia</taxon>
    </lineage>
</organism>
<evidence type="ECO:0000313" key="2">
    <source>
        <dbReference type="Proteomes" id="UP000515153"/>
    </source>
</evidence>
<gene>
    <name evidence="3" type="ORF">PgNI_06266</name>
</gene>
<evidence type="ECO:0000313" key="3">
    <source>
        <dbReference type="RefSeq" id="XP_030982790.1"/>
    </source>
</evidence>
<accession>A0A6P8B6K8</accession>
<evidence type="ECO:0008006" key="4">
    <source>
        <dbReference type="Google" id="ProtNLM"/>
    </source>
</evidence>
<reference evidence="2 3" key="1">
    <citation type="journal article" date="2019" name="Mol. Biol. Evol.">
        <title>Blast fungal genomes show frequent chromosomal changes, gene gains and losses, and effector gene turnover.</title>
        <authorList>
            <person name="Gomez Luciano L.B."/>
            <person name="Jason Tsai I."/>
            <person name="Chuma I."/>
            <person name="Tosa Y."/>
            <person name="Chen Y.H."/>
            <person name="Li J.Y."/>
            <person name="Li M.Y."/>
            <person name="Jade Lu M.Y."/>
            <person name="Nakayashiki H."/>
            <person name="Li W.H."/>
        </authorList>
    </citation>
    <scope>NUCLEOTIDE SEQUENCE [LARGE SCALE GENOMIC DNA]</scope>
    <source>
        <strain evidence="2 3">NI907</strain>
    </source>
</reference>
<dbReference type="OrthoDB" id="809632at2759"/>